<protein>
    <submittedName>
        <fullName evidence="1">Uncharacterized protein</fullName>
    </submittedName>
</protein>
<name>A0AAD4GCU2_BOLED</name>
<reference evidence="1" key="2">
    <citation type="journal article" date="2020" name="Nat. Commun.">
        <title>Large-scale genome sequencing of mycorrhizal fungi provides insights into the early evolution of symbiotic traits.</title>
        <authorList>
            <person name="Miyauchi S."/>
            <person name="Kiss E."/>
            <person name="Kuo A."/>
            <person name="Drula E."/>
            <person name="Kohler A."/>
            <person name="Sanchez-Garcia M."/>
            <person name="Morin E."/>
            <person name="Andreopoulos B."/>
            <person name="Barry K.W."/>
            <person name="Bonito G."/>
            <person name="Buee M."/>
            <person name="Carver A."/>
            <person name="Chen C."/>
            <person name="Cichocki N."/>
            <person name="Clum A."/>
            <person name="Culley D."/>
            <person name="Crous P.W."/>
            <person name="Fauchery L."/>
            <person name="Girlanda M."/>
            <person name="Hayes R.D."/>
            <person name="Keri Z."/>
            <person name="LaButti K."/>
            <person name="Lipzen A."/>
            <person name="Lombard V."/>
            <person name="Magnuson J."/>
            <person name="Maillard F."/>
            <person name="Murat C."/>
            <person name="Nolan M."/>
            <person name="Ohm R.A."/>
            <person name="Pangilinan J."/>
            <person name="Pereira M.F."/>
            <person name="Perotto S."/>
            <person name="Peter M."/>
            <person name="Pfister S."/>
            <person name="Riley R."/>
            <person name="Sitrit Y."/>
            <person name="Stielow J.B."/>
            <person name="Szollosi G."/>
            <person name="Zifcakova L."/>
            <person name="Stursova M."/>
            <person name="Spatafora J.W."/>
            <person name="Tedersoo L."/>
            <person name="Vaario L.M."/>
            <person name="Yamada A."/>
            <person name="Yan M."/>
            <person name="Wang P."/>
            <person name="Xu J."/>
            <person name="Bruns T."/>
            <person name="Baldrian P."/>
            <person name="Vilgalys R."/>
            <person name="Dunand C."/>
            <person name="Henrissat B."/>
            <person name="Grigoriev I.V."/>
            <person name="Hibbett D."/>
            <person name="Nagy L.G."/>
            <person name="Martin F.M."/>
        </authorList>
    </citation>
    <scope>NUCLEOTIDE SEQUENCE</scope>
    <source>
        <strain evidence="1">BED1</strain>
    </source>
</reference>
<evidence type="ECO:0000313" key="2">
    <source>
        <dbReference type="Proteomes" id="UP001194468"/>
    </source>
</evidence>
<proteinExistence type="predicted"/>
<organism evidence="1 2">
    <name type="scientific">Boletus edulis BED1</name>
    <dbReference type="NCBI Taxonomy" id="1328754"/>
    <lineage>
        <taxon>Eukaryota</taxon>
        <taxon>Fungi</taxon>
        <taxon>Dikarya</taxon>
        <taxon>Basidiomycota</taxon>
        <taxon>Agaricomycotina</taxon>
        <taxon>Agaricomycetes</taxon>
        <taxon>Agaricomycetidae</taxon>
        <taxon>Boletales</taxon>
        <taxon>Boletineae</taxon>
        <taxon>Boletaceae</taxon>
        <taxon>Boletoideae</taxon>
        <taxon>Boletus</taxon>
    </lineage>
</organism>
<sequence>MCRVLGWSDIKLEYQLFASTLHRVSLSPDLAMCRPHPCPRSPVPDIHPQCSSSNSPPTCNRPLCCGRGYTALISLAYASPRASVHCIDCDPPKRPQTTFRIADFTRPTPSSG</sequence>
<gene>
    <name evidence="1" type="ORF">L210DRAFT_3545150</name>
</gene>
<keyword evidence="2" id="KW-1185">Reference proteome</keyword>
<reference evidence="1" key="1">
    <citation type="submission" date="2019-10" db="EMBL/GenBank/DDBJ databases">
        <authorList>
            <consortium name="DOE Joint Genome Institute"/>
            <person name="Kuo A."/>
            <person name="Miyauchi S."/>
            <person name="Kiss E."/>
            <person name="Drula E."/>
            <person name="Kohler A."/>
            <person name="Sanchez-Garcia M."/>
            <person name="Andreopoulos B."/>
            <person name="Barry K.W."/>
            <person name="Bonito G."/>
            <person name="Buee M."/>
            <person name="Carver A."/>
            <person name="Chen C."/>
            <person name="Cichocki N."/>
            <person name="Clum A."/>
            <person name="Culley D."/>
            <person name="Crous P.W."/>
            <person name="Fauchery L."/>
            <person name="Girlanda M."/>
            <person name="Hayes R."/>
            <person name="Keri Z."/>
            <person name="LaButti K."/>
            <person name="Lipzen A."/>
            <person name="Lombard V."/>
            <person name="Magnuson J."/>
            <person name="Maillard F."/>
            <person name="Morin E."/>
            <person name="Murat C."/>
            <person name="Nolan M."/>
            <person name="Ohm R."/>
            <person name="Pangilinan J."/>
            <person name="Pereira M."/>
            <person name="Perotto S."/>
            <person name="Peter M."/>
            <person name="Riley R."/>
            <person name="Sitrit Y."/>
            <person name="Stielow B."/>
            <person name="Szollosi G."/>
            <person name="Zifcakova L."/>
            <person name="Stursova M."/>
            <person name="Spatafora J.W."/>
            <person name="Tedersoo L."/>
            <person name="Vaario L.-M."/>
            <person name="Yamada A."/>
            <person name="Yan M."/>
            <person name="Wang P."/>
            <person name="Xu J."/>
            <person name="Bruns T."/>
            <person name="Baldrian P."/>
            <person name="Vilgalys R."/>
            <person name="Henrissat B."/>
            <person name="Grigoriev I.V."/>
            <person name="Hibbett D."/>
            <person name="Nagy L.G."/>
            <person name="Martin F.M."/>
        </authorList>
    </citation>
    <scope>NUCLEOTIDE SEQUENCE</scope>
    <source>
        <strain evidence="1">BED1</strain>
    </source>
</reference>
<evidence type="ECO:0000313" key="1">
    <source>
        <dbReference type="EMBL" id="KAF8437987.1"/>
    </source>
</evidence>
<comment type="caution">
    <text evidence="1">The sequence shown here is derived from an EMBL/GenBank/DDBJ whole genome shotgun (WGS) entry which is preliminary data.</text>
</comment>
<dbReference type="AlphaFoldDB" id="A0AAD4GCU2"/>
<dbReference type="Proteomes" id="UP001194468">
    <property type="component" value="Unassembled WGS sequence"/>
</dbReference>
<accession>A0AAD4GCU2</accession>
<dbReference type="EMBL" id="WHUW01000017">
    <property type="protein sequence ID" value="KAF8437987.1"/>
    <property type="molecule type" value="Genomic_DNA"/>
</dbReference>